<feature type="transmembrane region" description="Helical" evidence="4">
    <location>
        <begin position="297"/>
        <end position="321"/>
    </location>
</feature>
<feature type="transmembrane region" description="Helical" evidence="4">
    <location>
        <begin position="65"/>
        <end position="85"/>
    </location>
</feature>
<evidence type="ECO:0000259" key="5">
    <source>
        <dbReference type="PROSITE" id="PS50850"/>
    </source>
</evidence>
<reference evidence="7" key="1">
    <citation type="submission" date="2018-06" db="EMBL/GenBank/DDBJ databases">
        <title>Complete genome of Pseudomonas insecticola strain QZS01.</title>
        <authorList>
            <person name="Wang J."/>
            <person name="Su Q."/>
        </authorList>
    </citation>
    <scope>NUCLEOTIDE SEQUENCE [LARGE SCALE GENOMIC DNA]</scope>
    <source>
        <strain evidence="7">QZS01</strain>
    </source>
</reference>
<feature type="transmembrane region" description="Helical" evidence="4">
    <location>
        <begin position="242"/>
        <end position="263"/>
    </location>
</feature>
<keyword evidence="1 4" id="KW-0812">Transmembrane</keyword>
<dbReference type="Gene3D" id="1.20.1250.20">
    <property type="entry name" value="MFS general substrate transporter like domains"/>
    <property type="match status" value="2"/>
</dbReference>
<proteinExistence type="predicted"/>
<sequence>MFPLNALNFFMADVRDGLGPFLGVFLQQQGWAVDDIGFVMTLSGLIAVIFTTPIGVLVDAVRAKRAIIIFSSLTIMVTCAINYFYPTHVTTTIAQVLAAIAGASIPPAITGITLGIVGKDRFDHQLGQNESYSHAGNAFSALMAGGFSFYYGLSAVFALMGLWTLLSIVAVLLIRRNQIDYNQSRGLTMSDKSPQSIKCLLTNKGLIILAVTVVFFHLANAAMLPLLSQSMVANGSIERPGWYTAMTVIIAQMTMIPMALYAAHVSEKKGYSLIFIIALVALPIRGLLAGLIPHPAIIIPVQILDGIAAGLMGVAVPGLVARILNGTGRFNTGFAMVLTLQGVGAALSSSVAGVMAKFFNYDIAFLVLSSLAVIGLLVWLFFTSFMMRYNTKNST</sequence>
<gene>
    <name evidence="6" type="ORF">DM558_04130</name>
</gene>
<dbReference type="Proteomes" id="UP000273143">
    <property type="component" value="Chromosome"/>
</dbReference>
<feature type="transmembrane region" description="Helical" evidence="4">
    <location>
        <begin position="36"/>
        <end position="58"/>
    </location>
</feature>
<dbReference type="InterPro" id="IPR011701">
    <property type="entry name" value="MFS"/>
</dbReference>
<dbReference type="GO" id="GO:0022857">
    <property type="term" value="F:transmembrane transporter activity"/>
    <property type="evidence" value="ECO:0007669"/>
    <property type="project" value="InterPro"/>
</dbReference>
<keyword evidence="3 4" id="KW-0472">Membrane</keyword>
<dbReference type="EMBL" id="CP029822">
    <property type="protein sequence ID" value="AZS52167.1"/>
    <property type="molecule type" value="Genomic_DNA"/>
</dbReference>
<dbReference type="PROSITE" id="PS50850">
    <property type="entry name" value="MFS"/>
    <property type="match status" value="1"/>
</dbReference>
<name>A0A3Q9JMZ5_9GAMM</name>
<evidence type="ECO:0000313" key="7">
    <source>
        <dbReference type="Proteomes" id="UP000273143"/>
    </source>
</evidence>
<dbReference type="InterPro" id="IPR036259">
    <property type="entry name" value="MFS_trans_sf"/>
</dbReference>
<keyword evidence="2 4" id="KW-1133">Transmembrane helix</keyword>
<evidence type="ECO:0000256" key="2">
    <source>
        <dbReference type="ARBA" id="ARBA00022989"/>
    </source>
</evidence>
<dbReference type="PANTHER" id="PTHR23539:SF1">
    <property type="entry name" value="MAJOR FACILITATOR SUPERFAMILY (MFS) PROFILE DOMAIN-CONTAINING PROTEIN"/>
    <property type="match status" value="1"/>
</dbReference>
<feature type="transmembrane region" description="Helical" evidence="4">
    <location>
        <begin position="149"/>
        <end position="174"/>
    </location>
</feature>
<feature type="transmembrane region" description="Helical" evidence="4">
    <location>
        <begin position="361"/>
        <end position="382"/>
    </location>
</feature>
<feature type="transmembrane region" description="Helical" evidence="4">
    <location>
        <begin position="206"/>
        <end position="227"/>
    </location>
</feature>
<dbReference type="InterPro" id="IPR020846">
    <property type="entry name" value="MFS_dom"/>
</dbReference>
<evidence type="ECO:0000313" key="6">
    <source>
        <dbReference type="EMBL" id="AZS52167.1"/>
    </source>
</evidence>
<organism evidence="6 7">
    <name type="scientific">Entomomonas moraniae</name>
    <dbReference type="NCBI Taxonomy" id="2213226"/>
    <lineage>
        <taxon>Bacteria</taxon>
        <taxon>Pseudomonadati</taxon>
        <taxon>Pseudomonadota</taxon>
        <taxon>Gammaproteobacteria</taxon>
        <taxon>Pseudomonadales</taxon>
        <taxon>Pseudomonadaceae</taxon>
        <taxon>Entomomonas</taxon>
    </lineage>
</organism>
<keyword evidence="7" id="KW-1185">Reference proteome</keyword>
<dbReference type="Pfam" id="PF07690">
    <property type="entry name" value="MFS_1"/>
    <property type="match status" value="1"/>
</dbReference>
<accession>A0A3Q9JMZ5</accession>
<evidence type="ECO:0000256" key="3">
    <source>
        <dbReference type="ARBA" id="ARBA00023136"/>
    </source>
</evidence>
<evidence type="ECO:0000256" key="1">
    <source>
        <dbReference type="ARBA" id="ARBA00022692"/>
    </source>
</evidence>
<dbReference type="PANTHER" id="PTHR23539">
    <property type="entry name" value="MFS TRANSPORTER"/>
    <property type="match status" value="1"/>
</dbReference>
<evidence type="ECO:0000256" key="4">
    <source>
        <dbReference type="SAM" id="Phobius"/>
    </source>
</evidence>
<feature type="domain" description="Major facilitator superfamily (MFS) profile" evidence="5">
    <location>
        <begin position="198"/>
        <end position="395"/>
    </location>
</feature>
<feature type="transmembrane region" description="Helical" evidence="4">
    <location>
        <begin position="270"/>
        <end position="291"/>
    </location>
</feature>
<protein>
    <submittedName>
        <fullName evidence="6">MFS transporter</fullName>
    </submittedName>
</protein>
<dbReference type="SUPFAM" id="SSF103473">
    <property type="entry name" value="MFS general substrate transporter"/>
    <property type="match status" value="1"/>
</dbReference>
<feature type="transmembrane region" description="Helical" evidence="4">
    <location>
        <begin position="333"/>
        <end position="355"/>
    </location>
</feature>
<dbReference type="KEGG" id="emo:DM558_04130"/>
<dbReference type="AlphaFoldDB" id="A0A3Q9JMZ5"/>